<evidence type="ECO:0000259" key="2">
    <source>
        <dbReference type="Pfam" id="PF07589"/>
    </source>
</evidence>
<feature type="domain" description="Ice-binding protein C-terminal" evidence="2">
    <location>
        <begin position="220"/>
        <end position="243"/>
    </location>
</feature>
<evidence type="ECO:0000313" key="4">
    <source>
        <dbReference type="Proteomes" id="UP000645257"/>
    </source>
</evidence>
<dbReference type="NCBIfam" id="TIGR02595">
    <property type="entry name" value="PEP_CTERM"/>
    <property type="match status" value="1"/>
</dbReference>
<dbReference type="AlphaFoldDB" id="A0A918P2P4"/>
<reference evidence="3" key="1">
    <citation type="journal article" date="2014" name="Int. J. Syst. Evol. Microbiol.">
        <title>Complete genome sequence of Corynebacterium casei LMG S-19264T (=DSM 44701T), isolated from a smear-ripened cheese.</title>
        <authorList>
            <consortium name="US DOE Joint Genome Institute (JGI-PGF)"/>
            <person name="Walter F."/>
            <person name="Albersmeier A."/>
            <person name="Kalinowski J."/>
            <person name="Ruckert C."/>
        </authorList>
    </citation>
    <scope>NUCLEOTIDE SEQUENCE</scope>
    <source>
        <strain evidence="3">KCTC 32182</strain>
    </source>
</reference>
<accession>A0A918P2P4</accession>
<comment type="caution">
    <text evidence="3">The sequence shown here is derived from an EMBL/GenBank/DDBJ whole genome shotgun (WGS) entry which is preliminary data.</text>
</comment>
<feature type="chain" id="PRO_5038124418" description="Ice-binding protein C-terminal domain-containing protein" evidence="1">
    <location>
        <begin position="22"/>
        <end position="249"/>
    </location>
</feature>
<dbReference type="EMBL" id="BMYX01000010">
    <property type="protein sequence ID" value="GGY16495.1"/>
    <property type="molecule type" value="Genomic_DNA"/>
</dbReference>
<proteinExistence type="predicted"/>
<dbReference type="Pfam" id="PF07589">
    <property type="entry name" value="PEP-CTERM"/>
    <property type="match status" value="1"/>
</dbReference>
<dbReference type="InterPro" id="IPR013424">
    <property type="entry name" value="Ice-binding_C"/>
</dbReference>
<evidence type="ECO:0000256" key="1">
    <source>
        <dbReference type="SAM" id="SignalP"/>
    </source>
</evidence>
<sequence length="249" mass="26728">MKKSVSSLVLAMFLLSGTAWSSTIAYMSGSSEPWGSNSNISAMNIAFGSGKWNRISFSDSFSKYSTLYIDGGGNTSTDFGAFVRANRSALENYVLAGGRLFLNAAVWGDGTSLVFGASIGNEGEPYSSRGYAEDITNPIFNGAGASWGGDNFSHSEVQAAGFTTFITGQSGNAILSGARKGKGYVLIGTQTNTDFHYSLNDSDPFQLRVNELRYVAQVNTIPEPETYALMGFGLVALTLRMRRRKTTPR</sequence>
<protein>
    <recommendedName>
        <fullName evidence="2">Ice-binding protein C-terminal domain-containing protein</fullName>
    </recommendedName>
</protein>
<feature type="signal peptide" evidence="1">
    <location>
        <begin position="1"/>
        <end position="21"/>
    </location>
</feature>
<keyword evidence="1" id="KW-0732">Signal</keyword>
<reference evidence="3" key="2">
    <citation type="submission" date="2020-09" db="EMBL/GenBank/DDBJ databases">
        <authorList>
            <person name="Sun Q."/>
            <person name="Kim S."/>
        </authorList>
    </citation>
    <scope>NUCLEOTIDE SEQUENCE</scope>
    <source>
        <strain evidence="3">KCTC 32182</strain>
    </source>
</reference>
<gene>
    <name evidence="3" type="ORF">GCM10011289_19730</name>
</gene>
<evidence type="ECO:0000313" key="3">
    <source>
        <dbReference type="EMBL" id="GGY16495.1"/>
    </source>
</evidence>
<dbReference type="Proteomes" id="UP000645257">
    <property type="component" value="Unassembled WGS sequence"/>
</dbReference>
<keyword evidence="4" id="KW-1185">Reference proteome</keyword>
<dbReference type="RefSeq" id="WP_189533817.1">
    <property type="nucleotide sequence ID" value="NZ_BMYX01000010.1"/>
</dbReference>
<name>A0A918P2P4_9NEIS</name>
<organism evidence="3 4">
    <name type="scientific">Paludibacterium paludis</name>
    <dbReference type="NCBI Taxonomy" id="1225769"/>
    <lineage>
        <taxon>Bacteria</taxon>
        <taxon>Pseudomonadati</taxon>
        <taxon>Pseudomonadota</taxon>
        <taxon>Betaproteobacteria</taxon>
        <taxon>Neisseriales</taxon>
        <taxon>Chromobacteriaceae</taxon>
        <taxon>Paludibacterium</taxon>
    </lineage>
</organism>